<proteinExistence type="predicted"/>
<feature type="compositionally biased region" description="Polar residues" evidence="1">
    <location>
        <begin position="1"/>
        <end position="24"/>
    </location>
</feature>
<organism evidence="2">
    <name type="scientific">Ananas comosus var. bracteatus</name>
    <name type="common">red pineapple</name>
    <dbReference type="NCBI Taxonomy" id="296719"/>
    <lineage>
        <taxon>Eukaryota</taxon>
        <taxon>Viridiplantae</taxon>
        <taxon>Streptophyta</taxon>
        <taxon>Embryophyta</taxon>
        <taxon>Tracheophyta</taxon>
        <taxon>Spermatophyta</taxon>
        <taxon>Magnoliopsida</taxon>
        <taxon>Liliopsida</taxon>
        <taxon>Poales</taxon>
        <taxon>Bromeliaceae</taxon>
        <taxon>Bromelioideae</taxon>
        <taxon>Ananas</taxon>
    </lineage>
</organism>
<evidence type="ECO:0000256" key="1">
    <source>
        <dbReference type="SAM" id="MobiDB-lite"/>
    </source>
</evidence>
<name>A0A6V7NTT2_ANACO</name>
<dbReference type="AlphaFoldDB" id="A0A6V7NTT2"/>
<evidence type="ECO:0000313" key="2">
    <source>
        <dbReference type="EMBL" id="CAD1821746.1"/>
    </source>
</evidence>
<reference evidence="2" key="1">
    <citation type="submission" date="2020-07" db="EMBL/GenBank/DDBJ databases">
        <authorList>
            <person name="Lin J."/>
        </authorList>
    </citation>
    <scope>NUCLEOTIDE SEQUENCE</scope>
</reference>
<feature type="compositionally biased region" description="Basic and acidic residues" evidence="1">
    <location>
        <begin position="118"/>
        <end position="140"/>
    </location>
</feature>
<accession>A0A6V7NTT2</accession>
<protein>
    <submittedName>
        <fullName evidence="2">Uncharacterized protein</fullName>
    </submittedName>
</protein>
<dbReference type="EMBL" id="LR862141">
    <property type="protein sequence ID" value="CAD1821746.1"/>
    <property type="molecule type" value="Genomic_DNA"/>
</dbReference>
<feature type="region of interest" description="Disordered" evidence="1">
    <location>
        <begin position="91"/>
        <end position="164"/>
    </location>
</feature>
<gene>
    <name evidence="2" type="ORF">CB5_LOCUS4957</name>
</gene>
<sequence>MLSQQVNAKETSELEQSVSVYSSRSKGRAKHGLSAIAVTEAAKGPDLDPCGKLSGAEEESARAAVQTLHWSKIALRDRSLAGRDRSHQAGLAEVLGATGPWQGRNRPENTTLGTGLSGKDRSPGDRSLRQGPVPEREISSAREGSSRGPVSPSWDRSLAAKTAQ</sequence>
<feature type="region of interest" description="Disordered" evidence="1">
    <location>
        <begin position="1"/>
        <end position="31"/>
    </location>
</feature>